<dbReference type="GO" id="GO:0001760">
    <property type="term" value="F:aminocarboxymuconate-semialdehyde decarboxylase activity"/>
    <property type="evidence" value="ECO:0007669"/>
    <property type="project" value="UniProtKB-EC"/>
</dbReference>
<dbReference type="SUPFAM" id="SSF51556">
    <property type="entry name" value="Metallo-dependent hydrolases"/>
    <property type="match status" value="1"/>
</dbReference>
<evidence type="ECO:0000256" key="4">
    <source>
        <dbReference type="ARBA" id="ARBA00012365"/>
    </source>
</evidence>
<evidence type="ECO:0000256" key="10">
    <source>
        <dbReference type="ARBA" id="ARBA00031120"/>
    </source>
</evidence>
<sequence>MLTVDIHTHIIPDNLPDLTKKFGYEGFVKLEKKNESEAEMILFNENFRTIQCNCWNPQKRISDMKKTSIDVQVISPIPIMFSYWADAKDALVQSQMINDFISEVCTKYPKKFIGLGTIPMQSIDYSLKELERCKNELNLKGIEIGSNINDQNLNEDKFHDIFEACEELSLSLFIHPWQMMGMSKMKKYWLPWLVG</sequence>
<evidence type="ECO:0000256" key="6">
    <source>
        <dbReference type="ARBA" id="ARBA00022723"/>
    </source>
</evidence>
<comment type="similarity">
    <text evidence="2">Belongs to the metallo-dependent hydrolases superfamily. ACMSD family.</text>
</comment>
<dbReference type="EMBL" id="UINC01159994">
    <property type="protein sequence ID" value="SVD58392.1"/>
    <property type="molecule type" value="Genomic_DNA"/>
</dbReference>
<proteinExistence type="inferred from homology"/>
<evidence type="ECO:0000256" key="2">
    <source>
        <dbReference type="ARBA" id="ARBA00005871"/>
    </source>
</evidence>
<comment type="subunit">
    <text evidence="3">Monomer.</text>
</comment>
<dbReference type="EC" id="4.1.1.45" evidence="4"/>
<evidence type="ECO:0000313" key="12">
    <source>
        <dbReference type="EMBL" id="SVD58392.1"/>
    </source>
</evidence>
<keyword evidence="7" id="KW-0210">Decarboxylase</keyword>
<keyword evidence="9" id="KW-0456">Lyase</keyword>
<protein>
    <recommendedName>
        <fullName evidence="5">2-amino-3-carboxymuconate-6-semialdehyde decarboxylase</fullName>
        <ecNumber evidence="4">4.1.1.45</ecNumber>
    </recommendedName>
    <alternativeName>
        <fullName evidence="10">Picolinate carboxylase</fullName>
    </alternativeName>
</protein>
<dbReference type="PANTHER" id="PTHR21240">
    <property type="entry name" value="2-AMINO-3-CARBOXYLMUCONATE-6-SEMIALDEHYDE DECARBOXYLASE"/>
    <property type="match status" value="1"/>
</dbReference>
<comment type="pathway">
    <text evidence="1">Secondary metabolite metabolism; quinolate metabolism.</text>
</comment>
<evidence type="ECO:0000256" key="9">
    <source>
        <dbReference type="ARBA" id="ARBA00023239"/>
    </source>
</evidence>
<dbReference type="GO" id="GO:0019748">
    <property type="term" value="P:secondary metabolic process"/>
    <property type="evidence" value="ECO:0007669"/>
    <property type="project" value="TreeGrafter"/>
</dbReference>
<dbReference type="InterPro" id="IPR006680">
    <property type="entry name" value="Amidohydro-rel"/>
</dbReference>
<name>A0A382WHZ6_9ZZZZ</name>
<evidence type="ECO:0000256" key="1">
    <source>
        <dbReference type="ARBA" id="ARBA00005079"/>
    </source>
</evidence>
<evidence type="ECO:0000256" key="7">
    <source>
        <dbReference type="ARBA" id="ARBA00022793"/>
    </source>
</evidence>
<evidence type="ECO:0000256" key="3">
    <source>
        <dbReference type="ARBA" id="ARBA00011245"/>
    </source>
</evidence>
<gene>
    <name evidence="12" type="ORF">METZ01_LOCUS411246</name>
</gene>
<feature type="non-terminal residue" evidence="12">
    <location>
        <position position="195"/>
    </location>
</feature>
<dbReference type="GO" id="GO:0005829">
    <property type="term" value="C:cytosol"/>
    <property type="evidence" value="ECO:0007669"/>
    <property type="project" value="TreeGrafter"/>
</dbReference>
<dbReference type="GO" id="GO:0016787">
    <property type="term" value="F:hydrolase activity"/>
    <property type="evidence" value="ECO:0007669"/>
    <property type="project" value="InterPro"/>
</dbReference>
<dbReference type="InterPro" id="IPR032465">
    <property type="entry name" value="ACMSD"/>
</dbReference>
<dbReference type="PANTHER" id="PTHR21240:SF27">
    <property type="entry name" value="2-AMINO-3-CARBOXYMUCONATE-6-SEMIALDEHYDE DECARBOXYLASE"/>
    <property type="match status" value="1"/>
</dbReference>
<evidence type="ECO:0000259" key="11">
    <source>
        <dbReference type="Pfam" id="PF04909"/>
    </source>
</evidence>
<dbReference type="AlphaFoldDB" id="A0A382WHZ6"/>
<dbReference type="Pfam" id="PF04909">
    <property type="entry name" value="Amidohydro_2"/>
    <property type="match status" value="1"/>
</dbReference>
<dbReference type="Gene3D" id="3.20.20.140">
    <property type="entry name" value="Metal-dependent hydrolases"/>
    <property type="match status" value="1"/>
</dbReference>
<evidence type="ECO:0000256" key="8">
    <source>
        <dbReference type="ARBA" id="ARBA00022833"/>
    </source>
</evidence>
<organism evidence="12">
    <name type="scientific">marine metagenome</name>
    <dbReference type="NCBI Taxonomy" id="408172"/>
    <lineage>
        <taxon>unclassified sequences</taxon>
        <taxon>metagenomes</taxon>
        <taxon>ecological metagenomes</taxon>
    </lineage>
</organism>
<reference evidence="12" key="1">
    <citation type="submission" date="2018-05" db="EMBL/GenBank/DDBJ databases">
        <authorList>
            <person name="Lanie J.A."/>
            <person name="Ng W.-L."/>
            <person name="Kazmierczak K.M."/>
            <person name="Andrzejewski T.M."/>
            <person name="Davidsen T.M."/>
            <person name="Wayne K.J."/>
            <person name="Tettelin H."/>
            <person name="Glass J.I."/>
            <person name="Rusch D."/>
            <person name="Podicherti R."/>
            <person name="Tsui H.-C.T."/>
            <person name="Winkler M.E."/>
        </authorList>
    </citation>
    <scope>NUCLEOTIDE SEQUENCE</scope>
</reference>
<accession>A0A382WHZ6</accession>
<keyword evidence="6" id="KW-0479">Metal-binding</keyword>
<evidence type="ECO:0000256" key="5">
    <source>
        <dbReference type="ARBA" id="ARBA00021214"/>
    </source>
</evidence>
<dbReference type="GO" id="GO:0046872">
    <property type="term" value="F:metal ion binding"/>
    <property type="evidence" value="ECO:0007669"/>
    <property type="project" value="UniProtKB-KW"/>
</dbReference>
<dbReference type="InterPro" id="IPR032466">
    <property type="entry name" value="Metal_Hydrolase"/>
</dbReference>
<feature type="domain" description="Amidohydrolase-related" evidence="11">
    <location>
        <begin position="4"/>
        <end position="175"/>
    </location>
</feature>
<keyword evidence="8" id="KW-0862">Zinc</keyword>